<keyword evidence="3" id="KW-1185">Reference proteome</keyword>
<dbReference type="AlphaFoldDB" id="A0A2P5ABB0"/>
<evidence type="ECO:0000256" key="1">
    <source>
        <dbReference type="SAM" id="MobiDB-lite"/>
    </source>
</evidence>
<feature type="compositionally biased region" description="Polar residues" evidence="1">
    <location>
        <begin position="15"/>
        <end position="25"/>
    </location>
</feature>
<dbReference type="Proteomes" id="UP000237105">
    <property type="component" value="Unassembled WGS sequence"/>
</dbReference>
<proteinExistence type="predicted"/>
<accession>A0A2P5ABB0</accession>
<evidence type="ECO:0000313" key="2">
    <source>
        <dbReference type="EMBL" id="PON33794.1"/>
    </source>
</evidence>
<reference evidence="3" key="1">
    <citation type="submission" date="2016-06" db="EMBL/GenBank/DDBJ databases">
        <title>Parallel loss of symbiosis genes in relatives of nitrogen-fixing non-legume Parasponia.</title>
        <authorList>
            <person name="Van Velzen R."/>
            <person name="Holmer R."/>
            <person name="Bu F."/>
            <person name="Rutten L."/>
            <person name="Van Zeijl A."/>
            <person name="Liu W."/>
            <person name="Santuari L."/>
            <person name="Cao Q."/>
            <person name="Sharma T."/>
            <person name="Shen D."/>
            <person name="Roswanjaya Y."/>
            <person name="Wardhani T."/>
            <person name="Kalhor M.S."/>
            <person name="Jansen J."/>
            <person name="Van den Hoogen J."/>
            <person name="Gungor B."/>
            <person name="Hartog M."/>
            <person name="Hontelez J."/>
            <person name="Verver J."/>
            <person name="Yang W.-C."/>
            <person name="Schijlen E."/>
            <person name="Repin R."/>
            <person name="Schilthuizen M."/>
            <person name="Schranz E."/>
            <person name="Heidstra R."/>
            <person name="Miyata K."/>
            <person name="Fedorova E."/>
            <person name="Kohlen W."/>
            <person name="Bisseling T."/>
            <person name="Smit S."/>
            <person name="Geurts R."/>
        </authorList>
    </citation>
    <scope>NUCLEOTIDE SEQUENCE [LARGE SCALE GENOMIC DNA]</scope>
    <source>
        <strain evidence="3">cv. WU1-14</strain>
    </source>
</reference>
<protein>
    <submittedName>
        <fullName evidence="2">Uncharacterized protein</fullName>
    </submittedName>
</protein>
<sequence>MNLPSEKPMGGGESSHGTGNSLSLG</sequence>
<comment type="caution">
    <text evidence="2">The sequence shown here is derived from an EMBL/GenBank/DDBJ whole genome shotgun (WGS) entry which is preliminary data.</text>
</comment>
<dbReference type="EMBL" id="JXTB01000703">
    <property type="protein sequence ID" value="PON33794.1"/>
    <property type="molecule type" value="Genomic_DNA"/>
</dbReference>
<evidence type="ECO:0000313" key="3">
    <source>
        <dbReference type="Proteomes" id="UP000237105"/>
    </source>
</evidence>
<name>A0A2P5ABB0_PARAD</name>
<feature type="region of interest" description="Disordered" evidence="1">
    <location>
        <begin position="1"/>
        <end position="25"/>
    </location>
</feature>
<organism evidence="2 3">
    <name type="scientific">Parasponia andersonii</name>
    <name type="common">Sponia andersonii</name>
    <dbReference type="NCBI Taxonomy" id="3476"/>
    <lineage>
        <taxon>Eukaryota</taxon>
        <taxon>Viridiplantae</taxon>
        <taxon>Streptophyta</taxon>
        <taxon>Embryophyta</taxon>
        <taxon>Tracheophyta</taxon>
        <taxon>Spermatophyta</taxon>
        <taxon>Magnoliopsida</taxon>
        <taxon>eudicotyledons</taxon>
        <taxon>Gunneridae</taxon>
        <taxon>Pentapetalae</taxon>
        <taxon>rosids</taxon>
        <taxon>fabids</taxon>
        <taxon>Rosales</taxon>
        <taxon>Cannabaceae</taxon>
        <taxon>Parasponia</taxon>
    </lineage>
</organism>
<gene>
    <name evidence="2" type="ORF">PanWU01x14_349760</name>
</gene>